<reference evidence="3" key="1">
    <citation type="journal article" date="2019" name="Int. J. Syst. Evol. Microbiol.">
        <title>The Global Catalogue of Microorganisms (GCM) 10K type strain sequencing project: providing services to taxonomists for standard genome sequencing and annotation.</title>
        <authorList>
            <consortium name="The Broad Institute Genomics Platform"/>
            <consortium name="The Broad Institute Genome Sequencing Center for Infectious Disease"/>
            <person name="Wu L."/>
            <person name="Ma J."/>
        </authorList>
    </citation>
    <scope>NUCLEOTIDE SEQUENCE [LARGE SCALE GENOMIC DNA]</scope>
    <source>
        <strain evidence="3">JCM 17225</strain>
    </source>
</reference>
<protein>
    <submittedName>
        <fullName evidence="2">FAD-dependent oxidoreductase</fullName>
    </submittedName>
</protein>
<keyword evidence="3" id="KW-1185">Reference proteome</keyword>
<dbReference type="EMBL" id="BAABDK010000021">
    <property type="protein sequence ID" value="GAA4039593.1"/>
    <property type="molecule type" value="Genomic_DNA"/>
</dbReference>
<evidence type="ECO:0000259" key="1">
    <source>
        <dbReference type="Pfam" id="PF01593"/>
    </source>
</evidence>
<proteinExistence type="predicted"/>
<comment type="caution">
    <text evidence="2">The sequence shown here is derived from an EMBL/GenBank/DDBJ whole genome shotgun (WGS) entry which is preliminary data.</text>
</comment>
<evidence type="ECO:0000313" key="2">
    <source>
        <dbReference type="EMBL" id="GAA4039593.1"/>
    </source>
</evidence>
<sequence>MSAAHELAERGFAVAVYERQPEYVGGKARSTRVPGSATPERPALPGEHGFRFFPGFYRHVTDTMKRIPYPGNRQGVYDNLVMTTRMLLGRGGKKPIVGLVNFPKSAADLRVLLDELLTSDTGLTDADKELFGARVWQLMSSSYERRQQTYERVAWWQYMSTDRQCGTRQPCPYEEYCVGGLTHSLVAAQPKLMSTKTGGDILVQLLLLMANPSAHTDRVLNGPTNDVWLFPWLRHLQTLGVEYHHNHLTTAIHCDPQTQRISGATVRDHTTGTTRRVQADYYLAAVPLERMALLVSPEMLAVDATLGCIHELANPKRHSLNWMNGVQYYLNQDVPLTNGHVICIDSKWALTVISQAQFWPKFPLGGYGEGNVKGLLSVDVSDWFTPGLNGKAAHHCTRDEIIHEVWNQLEAALNGGGMLLDRNMIIRANVDADIRPEDGALNNPTVSEHDAEPLLVNTANSWSLRPEASTGIANFFLAADYVRTNTDLATMEGANEAARRAVNGILAASGSAAAPCPIWPLHEPDILAVLRWEDRRRFAQGLPWTNELSWLGRLLHAANHLYHRIVGFK</sequence>
<dbReference type="InterPro" id="IPR002937">
    <property type="entry name" value="Amino_oxidase"/>
</dbReference>
<dbReference type="Pfam" id="PF01593">
    <property type="entry name" value="Amino_oxidase"/>
    <property type="match status" value="1"/>
</dbReference>
<dbReference type="SUPFAM" id="SSF51905">
    <property type="entry name" value="FAD/NAD(P)-binding domain"/>
    <property type="match status" value="1"/>
</dbReference>
<accession>A0ABP7UDM4</accession>
<dbReference type="Proteomes" id="UP001501469">
    <property type="component" value="Unassembled WGS sequence"/>
</dbReference>
<feature type="domain" description="Amine oxidase" evidence="1">
    <location>
        <begin position="1"/>
        <end position="506"/>
    </location>
</feature>
<organism evidence="2 3">
    <name type="scientific">Hymenobacter glaciei</name>
    <dbReference type="NCBI Taxonomy" id="877209"/>
    <lineage>
        <taxon>Bacteria</taxon>
        <taxon>Pseudomonadati</taxon>
        <taxon>Bacteroidota</taxon>
        <taxon>Cytophagia</taxon>
        <taxon>Cytophagales</taxon>
        <taxon>Hymenobacteraceae</taxon>
        <taxon>Hymenobacter</taxon>
    </lineage>
</organism>
<name>A0ABP7UDM4_9BACT</name>
<gene>
    <name evidence="2" type="ORF">GCM10022409_26620</name>
</gene>
<evidence type="ECO:0000313" key="3">
    <source>
        <dbReference type="Proteomes" id="UP001501469"/>
    </source>
</evidence>
<dbReference type="InterPro" id="IPR036188">
    <property type="entry name" value="FAD/NAD-bd_sf"/>
</dbReference>